<evidence type="ECO:0000256" key="1">
    <source>
        <dbReference type="SAM" id="Phobius"/>
    </source>
</evidence>
<keyword evidence="3" id="KW-1185">Reference proteome</keyword>
<keyword evidence="1" id="KW-1133">Transmembrane helix</keyword>
<evidence type="ECO:0000313" key="2">
    <source>
        <dbReference type="EMBL" id="MDF1612259.1"/>
    </source>
</evidence>
<dbReference type="AlphaFoldDB" id="A0AAE3P0V5"/>
<feature type="transmembrane region" description="Helical" evidence="1">
    <location>
        <begin position="117"/>
        <end position="136"/>
    </location>
</feature>
<dbReference type="RefSeq" id="WP_321536029.1">
    <property type="nucleotide sequence ID" value="NZ_JARGDL010000011.1"/>
</dbReference>
<feature type="transmembrane region" description="Helical" evidence="1">
    <location>
        <begin position="187"/>
        <end position="210"/>
    </location>
</feature>
<comment type="caution">
    <text evidence="2">The sequence shown here is derived from an EMBL/GenBank/DDBJ whole genome shotgun (WGS) entry which is preliminary data.</text>
</comment>
<gene>
    <name evidence="2" type="ORF">P0M35_08865</name>
</gene>
<feature type="transmembrane region" description="Helical" evidence="1">
    <location>
        <begin position="91"/>
        <end position="111"/>
    </location>
</feature>
<protein>
    <recommendedName>
        <fullName evidence="4">DUF2339 domain-containing protein</fullName>
    </recommendedName>
</protein>
<feature type="transmembrane region" description="Helical" evidence="1">
    <location>
        <begin position="407"/>
        <end position="425"/>
    </location>
</feature>
<feature type="transmembrane region" description="Helical" evidence="1">
    <location>
        <begin position="337"/>
        <end position="355"/>
    </location>
</feature>
<evidence type="ECO:0000313" key="3">
    <source>
        <dbReference type="Proteomes" id="UP001221302"/>
    </source>
</evidence>
<dbReference type="EMBL" id="JARGDL010000011">
    <property type="protein sequence ID" value="MDF1612259.1"/>
    <property type="molecule type" value="Genomic_DNA"/>
</dbReference>
<feature type="transmembrane region" description="Helical" evidence="1">
    <location>
        <begin position="63"/>
        <end position="84"/>
    </location>
</feature>
<accession>A0AAE3P0V5</accession>
<feature type="transmembrane region" description="Helical" evidence="1">
    <location>
        <begin position="251"/>
        <end position="269"/>
    </location>
</feature>
<organism evidence="2 3">
    <name type="scientific">Stygiobacter electus</name>
    <dbReference type="NCBI Taxonomy" id="3032292"/>
    <lineage>
        <taxon>Bacteria</taxon>
        <taxon>Pseudomonadati</taxon>
        <taxon>Ignavibacteriota</taxon>
        <taxon>Ignavibacteria</taxon>
        <taxon>Ignavibacteriales</taxon>
        <taxon>Melioribacteraceae</taxon>
        <taxon>Stygiobacter</taxon>
    </lineage>
</organism>
<feature type="transmembrane region" description="Helical" evidence="1">
    <location>
        <begin position="383"/>
        <end position="401"/>
    </location>
</feature>
<feature type="transmembrane region" description="Helical" evidence="1">
    <location>
        <begin position="511"/>
        <end position="531"/>
    </location>
</feature>
<keyword evidence="1" id="KW-0472">Membrane</keyword>
<feature type="transmembrane region" description="Helical" evidence="1">
    <location>
        <begin position="148"/>
        <end position="167"/>
    </location>
</feature>
<evidence type="ECO:0008006" key="4">
    <source>
        <dbReference type="Google" id="ProtNLM"/>
    </source>
</evidence>
<reference evidence="2" key="1">
    <citation type="submission" date="2023-03" db="EMBL/GenBank/DDBJ databases">
        <title>Stygiobacter electus gen. nov., sp. nov., facultatively anaerobic thermotolerant bacterium of the class Ignavibacteria from a well of Yessentuki mineral water deposit.</title>
        <authorList>
            <person name="Podosokorskaya O.A."/>
            <person name="Elcheninov A.G."/>
            <person name="Petrova N.F."/>
            <person name="Zavarzina D.G."/>
            <person name="Kublanov I.V."/>
            <person name="Merkel A.Y."/>
        </authorList>
    </citation>
    <scope>NUCLEOTIDE SEQUENCE</scope>
    <source>
        <strain evidence="2">09-Me</strain>
    </source>
</reference>
<proteinExistence type="predicted"/>
<feature type="transmembrane region" description="Helical" evidence="1">
    <location>
        <begin position="307"/>
        <end position="330"/>
    </location>
</feature>
<feature type="transmembrane region" description="Helical" evidence="1">
    <location>
        <begin position="463"/>
        <end position="481"/>
    </location>
</feature>
<feature type="transmembrane region" description="Helical" evidence="1">
    <location>
        <begin position="437"/>
        <end position="457"/>
    </location>
</feature>
<feature type="transmembrane region" description="Helical" evidence="1">
    <location>
        <begin position="281"/>
        <end position="301"/>
    </location>
</feature>
<keyword evidence="1" id="KW-0812">Transmembrane</keyword>
<sequence length="536" mass="60855">MVQGNDISYIVKVIQNIDSRLKRIENELSIRQYEPDEEIKQPEIPTENKPLDEEIEFRFGQRWFAKFGIIAFLLAVINLIILPITQISSTIILIIGALIGTTLIFSPIFISKSIKDLSAYLFGSGIIILYFSALKLHYFTTTPIFDNLNFVLIHLYAIAFVALGYSINKRFQYLTSLSFILFELNSLFSNSAFLVLVTILGLSLLSVLLSRRFNWDGLLNISLIINYLTQLIWFINNPLLGNQIIIDPMKSYSAIITLFMVAIYGFGRVKEFEYEINEGFAITRSIFNSLISSILIFFLVQKLSVNFLFITSIILALLFISIAAYHYILIKSKIVTFIYSMAGYIALSIGIISFFDTPHNFVLLCWQSVLVVSTALWFRSKFIVVANIFIFVLILFANFLSGNGFNASSLNFGIVALISARIINWQKTRLGLETQNIRNSYLIIATIINPIVLYHILPGQFVGLAWIGLAFLYYVLGKILVNKKYRLMSTFTLILALIYSLIYGLTAGEPLFKIISFAIVSISLILMSIIYSKLKE</sequence>
<feature type="transmembrane region" description="Helical" evidence="1">
    <location>
        <begin position="488"/>
        <end position="505"/>
    </location>
</feature>
<feature type="transmembrane region" description="Helical" evidence="1">
    <location>
        <begin position="217"/>
        <end position="235"/>
    </location>
</feature>
<name>A0AAE3P0V5_9BACT</name>
<dbReference type="Proteomes" id="UP001221302">
    <property type="component" value="Unassembled WGS sequence"/>
</dbReference>